<dbReference type="Proteomes" id="UP000246740">
    <property type="component" value="Unassembled WGS sequence"/>
</dbReference>
<evidence type="ECO:0000256" key="1">
    <source>
        <dbReference type="ARBA" id="ARBA00010505"/>
    </source>
</evidence>
<dbReference type="FunFam" id="3.40.30.10:FF:000020">
    <property type="entry name" value="Peroxiredoxin"/>
    <property type="match status" value="1"/>
</dbReference>
<feature type="active site" description="Cysteine sulfenic acid (-SOH) intermediate" evidence="11">
    <location>
        <position position="146"/>
    </location>
</feature>
<dbReference type="EMBL" id="KZ819195">
    <property type="protein sequence ID" value="PWY99480.1"/>
    <property type="molecule type" value="Genomic_DNA"/>
</dbReference>
<dbReference type="GO" id="GO:0008379">
    <property type="term" value="F:thioredoxin peroxidase activity"/>
    <property type="evidence" value="ECO:0007669"/>
    <property type="project" value="InterPro"/>
</dbReference>
<comment type="subunit">
    <text evidence="7">Homodimer; disulfide-linked, upon oxidation.</text>
</comment>
<dbReference type="InParanoid" id="A0A317XQC1"/>
<keyword evidence="15" id="KW-1185">Reference proteome</keyword>
<evidence type="ECO:0000256" key="6">
    <source>
        <dbReference type="ARBA" id="ARBA00023284"/>
    </source>
</evidence>
<evidence type="ECO:0000313" key="14">
    <source>
        <dbReference type="EMBL" id="PWY99480.1"/>
    </source>
</evidence>
<evidence type="ECO:0000256" key="7">
    <source>
        <dbReference type="ARBA" id="ARBA00063543"/>
    </source>
</evidence>
<dbReference type="GO" id="GO:0045454">
    <property type="term" value="P:cell redox homeostasis"/>
    <property type="evidence" value="ECO:0007669"/>
    <property type="project" value="TreeGrafter"/>
</dbReference>
<proteinExistence type="inferred from homology"/>
<comment type="function">
    <text evidence="12">Thiol-specific peroxidase that catalyzes the reduction of hydrogen peroxide and organic hydroperoxides to water and alcohols, respectively. Plays a role in cell protection against oxidative stress by detoxifying peroxides.</text>
</comment>
<dbReference type="SUPFAM" id="SSF52833">
    <property type="entry name" value="Thioredoxin-like"/>
    <property type="match status" value="1"/>
</dbReference>
<dbReference type="OrthoDB" id="195498at2759"/>
<organism evidence="14 15">
    <name type="scientific">Testicularia cyperi</name>
    <dbReference type="NCBI Taxonomy" id="1882483"/>
    <lineage>
        <taxon>Eukaryota</taxon>
        <taxon>Fungi</taxon>
        <taxon>Dikarya</taxon>
        <taxon>Basidiomycota</taxon>
        <taxon>Ustilaginomycotina</taxon>
        <taxon>Ustilaginomycetes</taxon>
        <taxon>Ustilaginales</taxon>
        <taxon>Anthracoideaceae</taxon>
        <taxon>Testicularia</taxon>
    </lineage>
</organism>
<evidence type="ECO:0000259" key="13">
    <source>
        <dbReference type="PROSITE" id="PS51352"/>
    </source>
</evidence>
<keyword evidence="5" id="KW-1015">Disulfide bond</keyword>
<evidence type="ECO:0000256" key="9">
    <source>
        <dbReference type="ARBA" id="ARBA00076301"/>
    </source>
</evidence>
<dbReference type="AlphaFoldDB" id="A0A317XQC1"/>
<keyword evidence="6 12" id="KW-0676">Redox-active center</keyword>
<gene>
    <name evidence="14" type="ORF">BCV70DRAFT_163076</name>
</gene>
<keyword evidence="4 12" id="KW-0560">Oxidoreductase</keyword>
<dbReference type="InterPro" id="IPR013740">
    <property type="entry name" value="Redoxin"/>
</dbReference>
<evidence type="ECO:0000256" key="5">
    <source>
        <dbReference type="ARBA" id="ARBA00023157"/>
    </source>
</evidence>
<evidence type="ECO:0000256" key="4">
    <source>
        <dbReference type="ARBA" id="ARBA00023002"/>
    </source>
</evidence>
<dbReference type="GO" id="GO:0005777">
    <property type="term" value="C:peroxisome"/>
    <property type="evidence" value="ECO:0007669"/>
    <property type="project" value="TreeGrafter"/>
</dbReference>
<dbReference type="GO" id="GO:0005739">
    <property type="term" value="C:mitochondrion"/>
    <property type="evidence" value="ECO:0007669"/>
    <property type="project" value="TreeGrafter"/>
</dbReference>
<evidence type="ECO:0000256" key="3">
    <source>
        <dbReference type="ARBA" id="ARBA00022862"/>
    </source>
</evidence>
<dbReference type="GO" id="GO:0034599">
    <property type="term" value="P:cellular response to oxidative stress"/>
    <property type="evidence" value="ECO:0007669"/>
    <property type="project" value="InterPro"/>
</dbReference>
<comment type="similarity">
    <text evidence="1 12">Belongs to the peroxiredoxin family. Prx5 subfamily.</text>
</comment>
<sequence length="258" mass="27439">MSTAPRALRGSVATALRTPPALTSTRLISTTTASLFSAHPSSLSSSIGSRRNRNCNENPLALASSVSQLGLDSAQIRTFASSPSRHNKAINKGDEIPNSTFMYVPYTPELDDGTACGVPTKVQTHEALKGKKVVIVSVPGAYTPTCHVNHIPPYIQQVEEFKAKGVDEVYVIAQNDPFVMSAWGVQNKAQGKVIFATDLGLEFSKAIGSIADLSAMGFGERTGRYALIVDNLKVVDFSPEPSPGQVEVSGAQHVLAKL</sequence>
<protein>
    <recommendedName>
        <fullName evidence="8">Putative peroxiredoxin</fullName>
    </recommendedName>
    <alternativeName>
        <fullName evidence="9">Thioredoxin reductase</fullName>
    </alternativeName>
    <alternativeName>
        <fullName evidence="10">Thioredoxin-dependent peroxiredoxin</fullName>
    </alternativeName>
</protein>
<evidence type="ECO:0000256" key="8">
    <source>
        <dbReference type="ARBA" id="ARBA00074156"/>
    </source>
</evidence>
<keyword evidence="2 12" id="KW-0575">Peroxidase</keyword>
<dbReference type="Gene3D" id="3.40.30.10">
    <property type="entry name" value="Glutaredoxin"/>
    <property type="match status" value="1"/>
</dbReference>
<evidence type="ECO:0000256" key="12">
    <source>
        <dbReference type="RuleBase" id="RU366011"/>
    </source>
</evidence>
<dbReference type="InterPro" id="IPR013766">
    <property type="entry name" value="Thioredoxin_domain"/>
</dbReference>
<dbReference type="Pfam" id="PF08534">
    <property type="entry name" value="Redoxin"/>
    <property type="match status" value="1"/>
</dbReference>
<evidence type="ECO:0000256" key="10">
    <source>
        <dbReference type="ARBA" id="ARBA00079296"/>
    </source>
</evidence>
<dbReference type="CDD" id="cd03013">
    <property type="entry name" value="PRX5_like"/>
    <property type="match status" value="1"/>
</dbReference>
<keyword evidence="3 12" id="KW-0049">Antioxidant</keyword>
<reference evidence="14 15" key="1">
    <citation type="journal article" date="2018" name="Mol. Biol. Evol.">
        <title>Broad Genomic Sampling Reveals a Smut Pathogenic Ancestry of the Fungal Clade Ustilaginomycotina.</title>
        <authorList>
            <person name="Kijpornyongpan T."/>
            <person name="Mondo S.J."/>
            <person name="Barry K."/>
            <person name="Sandor L."/>
            <person name="Lee J."/>
            <person name="Lipzen A."/>
            <person name="Pangilinan J."/>
            <person name="LaButti K."/>
            <person name="Hainaut M."/>
            <person name="Henrissat B."/>
            <person name="Grigoriev I.V."/>
            <person name="Spatafora J.W."/>
            <person name="Aime M.C."/>
        </authorList>
    </citation>
    <scope>NUCLEOTIDE SEQUENCE [LARGE SCALE GENOMIC DNA]</scope>
    <source>
        <strain evidence="14 15">MCA 3645</strain>
    </source>
</reference>
<dbReference type="GO" id="GO:0042744">
    <property type="term" value="P:hydrogen peroxide catabolic process"/>
    <property type="evidence" value="ECO:0007669"/>
    <property type="project" value="TreeGrafter"/>
</dbReference>
<dbReference type="STRING" id="1882483.A0A317XQC1"/>
<feature type="domain" description="Thioredoxin" evidence="13">
    <location>
        <begin position="90"/>
        <end position="258"/>
    </location>
</feature>
<dbReference type="InterPro" id="IPR036249">
    <property type="entry name" value="Thioredoxin-like_sf"/>
</dbReference>
<evidence type="ECO:0000256" key="2">
    <source>
        <dbReference type="ARBA" id="ARBA00022559"/>
    </source>
</evidence>
<evidence type="ECO:0000256" key="11">
    <source>
        <dbReference type="PIRSR" id="PIRSR637944-1"/>
    </source>
</evidence>
<dbReference type="InterPro" id="IPR037944">
    <property type="entry name" value="PRX5-like"/>
</dbReference>
<dbReference type="PANTHER" id="PTHR10430">
    <property type="entry name" value="PEROXIREDOXIN"/>
    <property type="match status" value="1"/>
</dbReference>
<dbReference type="PROSITE" id="PS51352">
    <property type="entry name" value="THIOREDOXIN_2"/>
    <property type="match status" value="1"/>
</dbReference>
<dbReference type="PANTHER" id="PTHR10430:SF16">
    <property type="entry name" value="PEROXIREDOXIN-5, MITOCHONDRIAL"/>
    <property type="match status" value="1"/>
</dbReference>
<accession>A0A317XQC1</accession>
<name>A0A317XQC1_9BASI</name>
<evidence type="ECO:0000313" key="15">
    <source>
        <dbReference type="Proteomes" id="UP000246740"/>
    </source>
</evidence>